<dbReference type="PANTHER" id="PTHR45913">
    <property type="entry name" value="EPM2A-INTERACTING PROTEIN 1"/>
    <property type="match status" value="1"/>
</dbReference>
<evidence type="ECO:0008006" key="3">
    <source>
        <dbReference type="Google" id="ProtNLM"/>
    </source>
</evidence>
<evidence type="ECO:0000313" key="2">
    <source>
        <dbReference type="Proteomes" id="UP000007267"/>
    </source>
</evidence>
<dbReference type="AlphaFoldDB" id="K7FQJ5"/>
<dbReference type="HOGENOM" id="CLU_021316_5_0_1"/>
<keyword evidence="2" id="KW-1185">Reference proteome</keyword>
<protein>
    <recommendedName>
        <fullName evidence="3">DUF4371 domain-containing protein</fullName>
    </recommendedName>
</protein>
<dbReference type="GeneTree" id="ENSGT00940000160436"/>
<dbReference type="InterPro" id="IPR012337">
    <property type="entry name" value="RNaseH-like_sf"/>
</dbReference>
<proteinExistence type="predicted"/>
<dbReference type="EMBL" id="AGCU01200738">
    <property type="status" value="NOT_ANNOTATED_CDS"/>
    <property type="molecule type" value="Genomic_DNA"/>
</dbReference>
<dbReference type="Ensembl" id="ENSPSIT00000010357.1">
    <property type="protein sequence ID" value="ENSPSIP00000010305.1"/>
    <property type="gene ID" value="ENSPSIG00000009334.1"/>
</dbReference>
<reference evidence="2" key="1">
    <citation type="submission" date="2011-10" db="EMBL/GenBank/DDBJ databases">
        <authorList>
            <consortium name="Soft-shell Turtle Genome Consortium"/>
        </authorList>
    </citation>
    <scope>NUCLEOTIDE SEQUENCE [LARGE SCALE GENOMIC DNA]</scope>
    <source>
        <strain evidence="2">Daiwa-1</strain>
    </source>
</reference>
<name>K7FQJ5_PELSI</name>
<organism evidence="1 2">
    <name type="scientific">Pelodiscus sinensis</name>
    <name type="common">Chinese softshell turtle</name>
    <name type="synonym">Trionyx sinensis</name>
    <dbReference type="NCBI Taxonomy" id="13735"/>
    <lineage>
        <taxon>Eukaryota</taxon>
        <taxon>Metazoa</taxon>
        <taxon>Chordata</taxon>
        <taxon>Craniata</taxon>
        <taxon>Vertebrata</taxon>
        <taxon>Euteleostomi</taxon>
        <taxon>Archelosauria</taxon>
        <taxon>Testudinata</taxon>
        <taxon>Testudines</taxon>
        <taxon>Cryptodira</taxon>
        <taxon>Trionychia</taxon>
        <taxon>Trionychidae</taxon>
        <taxon>Pelodiscus</taxon>
    </lineage>
</organism>
<reference evidence="1" key="4">
    <citation type="submission" date="2025-09" db="UniProtKB">
        <authorList>
            <consortium name="Ensembl"/>
        </authorList>
    </citation>
    <scope>IDENTIFICATION</scope>
</reference>
<reference evidence="1" key="3">
    <citation type="submission" date="2025-08" db="UniProtKB">
        <authorList>
            <consortium name="Ensembl"/>
        </authorList>
    </citation>
    <scope>IDENTIFICATION</scope>
</reference>
<reference evidence="2" key="2">
    <citation type="journal article" date="2013" name="Nat. Genet.">
        <title>The draft genomes of soft-shell turtle and green sea turtle yield insights into the development and evolution of the turtle-specific body plan.</title>
        <authorList>
            <person name="Wang Z."/>
            <person name="Pascual-Anaya J."/>
            <person name="Zadissa A."/>
            <person name="Li W."/>
            <person name="Niimura Y."/>
            <person name="Huang Z."/>
            <person name="Li C."/>
            <person name="White S."/>
            <person name="Xiong Z."/>
            <person name="Fang D."/>
            <person name="Wang B."/>
            <person name="Ming Y."/>
            <person name="Chen Y."/>
            <person name="Zheng Y."/>
            <person name="Kuraku S."/>
            <person name="Pignatelli M."/>
            <person name="Herrero J."/>
            <person name="Beal K."/>
            <person name="Nozawa M."/>
            <person name="Li Q."/>
            <person name="Wang J."/>
            <person name="Zhang H."/>
            <person name="Yu L."/>
            <person name="Shigenobu S."/>
            <person name="Wang J."/>
            <person name="Liu J."/>
            <person name="Flicek P."/>
            <person name="Searle S."/>
            <person name="Wang J."/>
            <person name="Kuratani S."/>
            <person name="Yin Y."/>
            <person name="Aken B."/>
            <person name="Zhang G."/>
            <person name="Irie N."/>
        </authorList>
    </citation>
    <scope>NUCLEOTIDE SEQUENCE [LARGE SCALE GENOMIC DNA]</scope>
    <source>
        <strain evidence="2">Daiwa-1</strain>
    </source>
</reference>
<dbReference type="Proteomes" id="UP000007267">
    <property type="component" value="Unassembled WGS sequence"/>
</dbReference>
<evidence type="ECO:0000313" key="1">
    <source>
        <dbReference type="Ensembl" id="ENSPSIP00000010305.1"/>
    </source>
</evidence>
<dbReference type="SUPFAM" id="SSF53098">
    <property type="entry name" value="Ribonuclease H-like"/>
    <property type="match status" value="1"/>
</dbReference>
<sequence>KNVKRKHSEDYIKFSFTWQEKEGMDLPQCVICFKVLGNDSMKLAKLKLHLEKCHPNLLQKDEDYFERQLSGLKWQHLDSTSAFYNKTSNAVCTSYIVAYKVAQAKKPHTIVEQLVLSCSKEMVRLVLGEEAARKPNDISVSNDTVSRRINEISQNISKQVVDEIKKSPLFAIQLDESTDVALCSQLLVFARYMVRCKTLDTTTKAQDVMEIVNNFFEVHGVDWVNLVGVTTDGAPPMLGSRSGFQTLVKQRAPMVTGVHCFIHREALASKTLPDQLNTIFKGLVKVVNHIHTRLFKRFCLDMGSDFDVLLFYTSVWWCQQGTVFNRVFLREEFDLFLQAQGKTQSNLELADLGDIFGILNKLTLQLQGKGANLFSHQSIIKAFLDKLELWIVRVEGNNLVQFPYVDAMLGENCSQSHPTISATMQILDHLQKLRDKFQRYFLEVDRTRDGLSFIRNPFTTDVNSVPEDLQESFLDLKNDLVAQDVYQQSTIEKFWASMTGSCPNLSAHAVRFLLPFASTYMCETGFSCLLHV</sequence>
<dbReference type="OMA" id="CSKEMVR"/>
<dbReference type="eggNOG" id="ENOG502QT83">
    <property type="taxonomic scope" value="Eukaryota"/>
</dbReference>
<dbReference type="PANTHER" id="PTHR45913:SF22">
    <property type="entry name" value="SCAN BOX DOMAIN-CONTAINING PROTEIN"/>
    <property type="match status" value="1"/>
</dbReference>
<accession>K7FQJ5</accession>
<dbReference type="EMBL" id="AGCU01200737">
    <property type="status" value="NOT_ANNOTATED_CDS"/>
    <property type="molecule type" value="Genomic_DNA"/>
</dbReference>